<feature type="transmembrane region" description="Helical" evidence="1">
    <location>
        <begin position="106"/>
        <end position="128"/>
    </location>
</feature>
<evidence type="ECO:0000313" key="3">
    <source>
        <dbReference type="Proteomes" id="UP000245820"/>
    </source>
</evidence>
<accession>A0A2S2DHU0</accession>
<evidence type="ECO:0000313" key="2">
    <source>
        <dbReference type="EMBL" id="AWL04894.1"/>
    </source>
</evidence>
<reference evidence="2 3" key="1">
    <citation type="submission" date="2018-05" db="EMBL/GenBank/DDBJ databases">
        <title>Complete genome sequence of Massilia oculi sp. nov. CCUG 43427T (=DSM 26321T), the type strain of M. oculi, and comparison with genome sequences of other Massilia strains.</title>
        <authorList>
            <person name="Zhu B."/>
        </authorList>
    </citation>
    <scope>NUCLEOTIDE SEQUENCE [LARGE SCALE GENOMIC DNA]</scope>
    <source>
        <strain evidence="2 3">CCUG 43427</strain>
    </source>
</reference>
<name>A0A2S2DHU0_9BURK</name>
<keyword evidence="1" id="KW-1133">Transmembrane helix</keyword>
<feature type="transmembrane region" description="Helical" evidence="1">
    <location>
        <begin position="52"/>
        <end position="71"/>
    </location>
</feature>
<dbReference type="InterPro" id="IPR046730">
    <property type="entry name" value="DUF6622"/>
</dbReference>
<proteinExistence type="predicted"/>
<gene>
    <name evidence="2" type="ORF">DIR46_10985</name>
</gene>
<keyword evidence="1" id="KW-0472">Membrane</keyword>
<feature type="transmembrane region" description="Helical" evidence="1">
    <location>
        <begin position="83"/>
        <end position="100"/>
    </location>
</feature>
<dbReference type="EMBL" id="CP029343">
    <property type="protein sequence ID" value="AWL04894.1"/>
    <property type="molecule type" value="Genomic_DNA"/>
</dbReference>
<organism evidence="2 3">
    <name type="scientific">Massilia oculi</name>
    <dbReference type="NCBI Taxonomy" id="945844"/>
    <lineage>
        <taxon>Bacteria</taxon>
        <taxon>Pseudomonadati</taxon>
        <taxon>Pseudomonadota</taxon>
        <taxon>Betaproteobacteria</taxon>
        <taxon>Burkholderiales</taxon>
        <taxon>Oxalobacteraceae</taxon>
        <taxon>Telluria group</taxon>
        <taxon>Massilia</taxon>
    </lineage>
</organism>
<dbReference type="KEGG" id="mtim:DIR46_10985"/>
<feature type="transmembrane region" description="Helical" evidence="1">
    <location>
        <begin position="149"/>
        <end position="170"/>
    </location>
</feature>
<keyword evidence="1" id="KW-0812">Transmembrane</keyword>
<dbReference type="AlphaFoldDB" id="A0A2S2DHU0"/>
<protein>
    <recommendedName>
        <fullName evidence="4">DUF1453 domain-containing protein</fullName>
    </recommendedName>
</protein>
<evidence type="ECO:0000256" key="1">
    <source>
        <dbReference type="SAM" id="Phobius"/>
    </source>
</evidence>
<dbReference type="Pfam" id="PF20327">
    <property type="entry name" value="DUF6622"/>
    <property type="match status" value="1"/>
</dbReference>
<feature type="transmembrane region" description="Helical" evidence="1">
    <location>
        <begin position="176"/>
        <end position="196"/>
    </location>
</feature>
<dbReference type="Proteomes" id="UP000245820">
    <property type="component" value="Chromosome"/>
</dbReference>
<sequence>MRGFYPAAANFAPRTCVSRCGGGASSHDGAPRAAGRHTGVTSNHLPEPAMPIQILSHTPVYVWAILAFLVWRGVSELREREIAMPRMFVLPLVMLILSLHDIARKFGLDATALSAWMTAFAAAALLAWRFGRVRVSAGSAPGRVRVAGSVMPLVLMLSIFAVKYATSVLLAVRPDLAGQVAASVCAMFGVFNGYFLGRLLRDVGSDARGLLQS</sequence>
<dbReference type="OrthoDB" id="3034721at2"/>
<keyword evidence="3" id="KW-1185">Reference proteome</keyword>
<evidence type="ECO:0008006" key="4">
    <source>
        <dbReference type="Google" id="ProtNLM"/>
    </source>
</evidence>